<name>A0A7W2YJU4_9GAMM</name>
<protein>
    <submittedName>
        <fullName evidence="2">Nuclear transport factor 2 family protein</fullName>
    </submittedName>
</protein>
<dbReference type="Pfam" id="PF13577">
    <property type="entry name" value="SnoaL_4"/>
    <property type="match status" value="1"/>
</dbReference>
<gene>
    <name evidence="2" type="ORF">H2508_10065</name>
</gene>
<keyword evidence="3" id="KW-1185">Reference proteome</keyword>
<comment type="caution">
    <text evidence="2">The sequence shown here is derived from an EMBL/GenBank/DDBJ whole genome shotgun (WGS) entry which is preliminary data.</text>
</comment>
<dbReference type="AlphaFoldDB" id="A0A7W2YJU4"/>
<sequence>MSQQRPKLNKEYMGITEGLPLQASAGGVDELRKNIQHLMDIEAIKQLKYAYFRCIDTANLEELAELFHEDVLVHFLGGTYEWKVNGRQDYVDNIRESFNNQSIGHHNGHHPEIQVLSETEATGIWYLADHMWMMGHQAHTTGTALYWDRYEKVDGKWLIRETRYERLYEINTLLEKNPSPASHYLGVHGQAPSKS</sequence>
<feature type="domain" description="SnoaL-like" evidence="1">
    <location>
        <begin position="36"/>
        <end position="163"/>
    </location>
</feature>
<evidence type="ECO:0000313" key="3">
    <source>
        <dbReference type="Proteomes" id="UP000539350"/>
    </source>
</evidence>
<accession>A0A7W2YJU4</accession>
<dbReference type="InterPro" id="IPR032710">
    <property type="entry name" value="NTF2-like_dom_sf"/>
</dbReference>
<proteinExistence type="predicted"/>
<dbReference type="Proteomes" id="UP000539350">
    <property type="component" value="Unassembled WGS sequence"/>
</dbReference>
<dbReference type="EMBL" id="JACFXU010000014">
    <property type="protein sequence ID" value="MBA6413452.1"/>
    <property type="molecule type" value="Genomic_DNA"/>
</dbReference>
<evidence type="ECO:0000259" key="1">
    <source>
        <dbReference type="Pfam" id="PF13577"/>
    </source>
</evidence>
<dbReference type="RefSeq" id="WP_182172689.1">
    <property type="nucleotide sequence ID" value="NZ_JACFXU010000014.1"/>
</dbReference>
<organism evidence="2 3">
    <name type="scientific">Sediminihaliea albiluteola</name>
    <dbReference type="NCBI Taxonomy" id="2758564"/>
    <lineage>
        <taxon>Bacteria</taxon>
        <taxon>Pseudomonadati</taxon>
        <taxon>Pseudomonadota</taxon>
        <taxon>Gammaproteobacteria</taxon>
        <taxon>Cellvibrionales</taxon>
        <taxon>Halieaceae</taxon>
        <taxon>Sediminihaliea</taxon>
    </lineage>
</organism>
<dbReference type="InterPro" id="IPR037401">
    <property type="entry name" value="SnoaL-like"/>
</dbReference>
<dbReference type="SUPFAM" id="SSF54427">
    <property type="entry name" value="NTF2-like"/>
    <property type="match status" value="1"/>
</dbReference>
<dbReference type="Gene3D" id="3.10.450.50">
    <property type="match status" value="1"/>
</dbReference>
<evidence type="ECO:0000313" key="2">
    <source>
        <dbReference type="EMBL" id="MBA6413452.1"/>
    </source>
</evidence>
<reference evidence="2 3" key="1">
    <citation type="submission" date="2020-07" db="EMBL/GenBank/DDBJ databases">
        <title>Halieaceae bacterium, F7430, whole genome shotgun sequencing project.</title>
        <authorList>
            <person name="Jiang S."/>
            <person name="Liu Z.W."/>
            <person name="Du Z.J."/>
        </authorList>
    </citation>
    <scope>NUCLEOTIDE SEQUENCE [LARGE SCALE GENOMIC DNA]</scope>
    <source>
        <strain evidence="2 3">F7430</strain>
    </source>
</reference>
<dbReference type="CDD" id="cd00531">
    <property type="entry name" value="NTF2_like"/>
    <property type="match status" value="1"/>
</dbReference>